<reference evidence="14 15" key="1">
    <citation type="journal article" date="2021" name="Arch. Microbiol.">
        <title>Harenicola maris gen. nov., sp. nov. isolated from the Sea of Japan shallow sediments.</title>
        <authorList>
            <person name="Romanenko L.A."/>
            <person name="Kurilenko V.V."/>
            <person name="Chernysheva N.Y."/>
            <person name="Tekutyeva L.A."/>
            <person name="Velansky P.V."/>
            <person name="Svetashev V.I."/>
            <person name="Isaeva M.P."/>
        </authorList>
    </citation>
    <scope>NUCLEOTIDE SEQUENCE [LARGE SCALE GENOMIC DNA]</scope>
    <source>
        <strain evidence="14 15">KMM 3653</strain>
    </source>
</reference>
<evidence type="ECO:0000256" key="2">
    <source>
        <dbReference type="ARBA" id="ARBA00004870"/>
    </source>
</evidence>
<dbReference type="PANTHER" id="PTHR42724:SF1">
    <property type="entry name" value="TETRAACYLDISACCHARIDE 4'-KINASE, MITOCHONDRIAL-RELATED"/>
    <property type="match status" value="1"/>
</dbReference>
<comment type="catalytic activity">
    <reaction evidence="13">
        <text>a lipid A disaccharide + ATP = a lipid IVA + ADP + H(+)</text>
        <dbReference type="Rhea" id="RHEA:67840"/>
        <dbReference type="ChEBI" id="CHEBI:15378"/>
        <dbReference type="ChEBI" id="CHEBI:30616"/>
        <dbReference type="ChEBI" id="CHEBI:176343"/>
        <dbReference type="ChEBI" id="CHEBI:176425"/>
        <dbReference type="ChEBI" id="CHEBI:456216"/>
        <dbReference type="EC" id="2.7.1.130"/>
    </reaction>
</comment>
<evidence type="ECO:0000256" key="3">
    <source>
        <dbReference type="ARBA" id="ARBA00012071"/>
    </source>
</evidence>
<keyword evidence="11 13" id="KW-0443">Lipid metabolism</keyword>
<dbReference type="HAMAP" id="MF_00409">
    <property type="entry name" value="LpxK"/>
    <property type="match status" value="1"/>
</dbReference>
<keyword evidence="9 13" id="KW-0418">Kinase</keyword>
<comment type="caution">
    <text evidence="14">The sequence shown here is derived from an EMBL/GenBank/DDBJ whole genome shotgun (WGS) entry which is preliminary data.</text>
</comment>
<organism evidence="14 15">
    <name type="scientific">Harenicola maris</name>
    <dbReference type="NCBI Taxonomy" id="2841044"/>
    <lineage>
        <taxon>Bacteria</taxon>
        <taxon>Pseudomonadati</taxon>
        <taxon>Pseudomonadota</taxon>
        <taxon>Alphaproteobacteria</taxon>
        <taxon>Rhodobacterales</taxon>
        <taxon>Paracoccaceae</taxon>
        <taxon>Harenicola</taxon>
    </lineage>
</organism>
<keyword evidence="10 13" id="KW-0067">ATP-binding</keyword>
<dbReference type="GO" id="GO:0009244">
    <property type="term" value="P:lipopolysaccharide core region biosynthetic process"/>
    <property type="evidence" value="ECO:0007669"/>
    <property type="project" value="TreeGrafter"/>
</dbReference>
<dbReference type="AlphaFoldDB" id="A0AAP2CSU9"/>
<evidence type="ECO:0000256" key="8">
    <source>
        <dbReference type="ARBA" id="ARBA00022741"/>
    </source>
</evidence>
<evidence type="ECO:0000256" key="7">
    <source>
        <dbReference type="ARBA" id="ARBA00022679"/>
    </source>
</evidence>
<evidence type="ECO:0000256" key="6">
    <source>
        <dbReference type="ARBA" id="ARBA00022556"/>
    </source>
</evidence>
<dbReference type="NCBIfam" id="TIGR00682">
    <property type="entry name" value="lpxK"/>
    <property type="match status" value="1"/>
</dbReference>
<dbReference type="GO" id="GO:0005524">
    <property type="term" value="F:ATP binding"/>
    <property type="evidence" value="ECO:0007669"/>
    <property type="project" value="UniProtKB-UniRule"/>
</dbReference>
<dbReference type="GO" id="GO:0009029">
    <property type="term" value="F:lipid-A 4'-kinase activity"/>
    <property type="evidence" value="ECO:0007669"/>
    <property type="project" value="UniProtKB-UniRule"/>
</dbReference>
<protein>
    <recommendedName>
        <fullName evidence="4 13">Tetraacyldisaccharide 4'-kinase</fullName>
        <ecNumber evidence="3 13">2.7.1.130</ecNumber>
    </recommendedName>
    <alternativeName>
        <fullName evidence="12 13">Lipid A 4'-kinase</fullName>
    </alternativeName>
</protein>
<dbReference type="EMBL" id="JADQAZ010000002">
    <property type="protein sequence ID" value="MBT0957936.1"/>
    <property type="molecule type" value="Genomic_DNA"/>
</dbReference>
<dbReference type="GO" id="GO:0005886">
    <property type="term" value="C:plasma membrane"/>
    <property type="evidence" value="ECO:0007669"/>
    <property type="project" value="TreeGrafter"/>
</dbReference>
<evidence type="ECO:0000256" key="1">
    <source>
        <dbReference type="ARBA" id="ARBA00002274"/>
    </source>
</evidence>
<feature type="binding site" evidence="13">
    <location>
        <begin position="55"/>
        <end position="62"/>
    </location>
    <ligand>
        <name>ATP</name>
        <dbReference type="ChEBI" id="CHEBI:30616"/>
    </ligand>
</feature>
<keyword evidence="6 13" id="KW-0441">Lipid A biosynthesis</keyword>
<evidence type="ECO:0000313" key="15">
    <source>
        <dbReference type="Proteomes" id="UP001315686"/>
    </source>
</evidence>
<dbReference type="RefSeq" id="WP_327794156.1">
    <property type="nucleotide sequence ID" value="NZ_JADQAZ010000002.1"/>
</dbReference>
<comment type="similarity">
    <text evidence="13">Belongs to the LpxK family.</text>
</comment>
<dbReference type="PANTHER" id="PTHR42724">
    <property type="entry name" value="TETRAACYLDISACCHARIDE 4'-KINASE"/>
    <property type="match status" value="1"/>
</dbReference>
<keyword evidence="7 13" id="KW-0808">Transferase</keyword>
<comment type="function">
    <text evidence="1 13">Transfers the gamma-phosphate of ATP to the 4'-position of a tetraacyldisaccharide 1-phosphate intermediate (termed DS-1-P) to form tetraacyldisaccharide 1,4'-bis-phosphate (lipid IVA).</text>
</comment>
<accession>A0AAP2CSU9</accession>
<dbReference type="EC" id="2.7.1.130" evidence="3 13"/>
<dbReference type="GO" id="GO:0009245">
    <property type="term" value="P:lipid A biosynthetic process"/>
    <property type="evidence" value="ECO:0007669"/>
    <property type="project" value="UniProtKB-UniRule"/>
</dbReference>
<evidence type="ECO:0000256" key="10">
    <source>
        <dbReference type="ARBA" id="ARBA00022840"/>
    </source>
</evidence>
<keyword evidence="5 13" id="KW-0444">Lipid biosynthesis</keyword>
<evidence type="ECO:0000256" key="5">
    <source>
        <dbReference type="ARBA" id="ARBA00022516"/>
    </source>
</evidence>
<dbReference type="InterPro" id="IPR003758">
    <property type="entry name" value="LpxK"/>
</dbReference>
<evidence type="ECO:0000256" key="12">
    <source>
        <dbReference type="ARBA" id="ARBA00029757"/>
    </source>
</evidence>
<comment type="pathway">
    <text evidence="2 13">Glycolipid biosynthesis; lipid IV(A) biosynthesis; lipid IV(A) from (3R)-3-hydroxytetradecanoyl-[acyl-carrier-protein] and UDP-N-acetyl-alpha-D-glucosamine: step 6/6.</text>
</comment>
<evidence type="ECO:0000256" key="4">
    <source>
        <dbReference type="ARBA" id="ARBA00016436"/>
    </source>
</evidence>
<keyword evidence="15" id="KW-1185">Reference proteome</keyword>
<gene>
    <name evidence="13" type="primary">lpxK</name>
    <name evidence="14" type="ORF">IV417_11085</name>
</gene>
<evidence type="ECO:0000313" key="14">
    <source>
        <dbReference type="EMBL" id="MBT0957936.1"/>
    </source>
</evidence>
<evidence type="ECO:0000256" key="13">
    <source>
        <dbReference type="HAMAP-Rule" id="MF_00409"/>
    </source>
</evidence>
<proteinExistence type="inferred from homology"/>
<evidence type="ECO:0000256" key="9">
    <source>
        <dbReference type="ARBA" id="ARBA00022777"/>
    </source>
</evidence>
<keyword evidence="8 13" id="KW-0547">Nucleotide-binding</keyword>
<sequence>MRPPRFWLNPPSRPGLTARILSPLSILYSHLTARRLAKGTPYRAKVPVICVGNINAGGTGKTPTSIALIQHFGAGTHMVSRGYGGTLKGPVQVDPTTMTAADCGDEPLLLAAFAPTWIATDRAAGVKAAEAAGATRIILDDGFQNPSVFKDISIVTVDAVQGFGNGRVIPGGPLREPVATGLARADLLLSIGNAKGQARFAQHWGAQVTLPHLTGELKPLQTGMDWPGTPVLAFAGIGIPEKFFATLRSLGANVLQAEALADHQPLTTALMTRLQTQSRLLGAQLVTTEKDHVRLPPDFRKEVLSLPVRLEINDLPAIDAALAAALRKD</sequence>
<name>A0AAP2CSU9_9RHOB</name>
<dbReference type="Pfam" id="PF02606">
    <property type="entry name" value="LpxK"/>
    <property type="match status" value="1"/>
</dbReference>
<evidence type="ECO:0000256" key="11">
    <source>
        <dbReference type="ARBA" id="ARBA00023098"/>
    </source>
</evidence>
<dbReference type="Proteomes" id="UP001315686">
    <property type="component" value="Unassembled WGS sequence"/>
</dbReference>